<evidence type="ECO:0000256" key="10">
    <source>
        <dbReference type="SAM" id="MobiDB-lite"/>
    </source>
</evidence>
<evidence type="ECO:0000256" key="8">
    <source>
        <dbReference type="ARBA" id="ARBA00022840"/>
    </source>
</evidence>
<dbReference type="GO" id="GO:0005634">
    <property type="term" value="C:nucleus"/>
    <property type="evidence" value="ECO:0007669"/>
    <property type="project" value="UniProtKB-SubCell"/>
</dbReference>
<evidence type="ECO:0000259" key="12">
    <source>
        <dbReference type="PROSITE" id="PS51194"/>
    </source>
</evidence>
<dbReference type="GO" id="GO:0003682">
    <property type="term" value="F:chromatin binding"/>
    <property type="evidence" value="ECO:0007669"/>
    <property type="project" value="TreeGrafter"/>
</dbReference>
<accession>E9DJ13</accession>
<dbReference type="EMBL" id="GL636513">
    <property type="protein sequence ID" value="EFW13598.1"/>
    <property type="molecule type" value="Genomic_DNA"/>
</dbReference>
<dbReference type="InterPro" id="IPR016197">
    <property type="entry name" value="Chromo-like_dom_sf"/>
</dbReference>
<dbReference type="GO" id="GO:0003677">
    <property type="term" value="F:DNA binding"/>
    <property type="evidence" value="ECO:0007669"/>
    <property type="project" value="TreeGrafter"/>
</dbReference>
<dbReference type="SUPFAM" id="SSF54160">
    <property type="entry name" value="Chromo domain-like"/>
    <property type="match status" value="1"/>
</dbReference>
<dbReference type="SUPFAM" id="SSF57903">
    <property type="entry name" value="FYVE/PHD zinc finger"/>
    <property type="match status" value="1"/>
</dbReference>
<dbReference type="Gene3D" id="3.30.40.10">
    <property type="entry name" value="Zinc/RING finger domain, C3HC4 (zinc finger)"/>
    <property type="match status" value="1"/>
</dbReference>
<feature type="domain" description="Helicase C-terminal" evidence="12">
    <location>
        <begin position="1013"/>
        <end position="1164"/>
    </location>
</feature>
<dbReference type="SMART" id="SM00249">
    <property type="entry name" value="PHD"/>
    <property type="match status" value="1"/>
</dbReference>
<comment type="subcellular location">
    <subcellularLocation>
        <location evidence="1">Nucleus</location>
    </subcellularLocation>
</comment>
<dbReference type="HOGENOM" id="CLU_000315_18_1_1"/>
<dbReference type="Pfam" id="PF00271">
    <property type="entry name" value="Helicase_C"/>
    <property type="match status" value="1"/>
</dbReference>
<dbReference type="SMART" id="SM00490">
    <property type="entry name" value="HELICc"/>
    <property type="match status" value="1"/>
</dbReference>
<dbReference type="InterPro" id="IPR011011">
    <property type="entry name" value="Znf_FYVE_PHD"/>
</dbReference>
<keyword evidence="6" id="KW-0378">Hydrolase</keyword>
<feature type="region of interest" description="Disordered" evidence="10">
    <location>
        <begin position="1272"/>
        <end position="1349"/>
    </location>
</feature>
<proteinExistence type="predicted"/>
<dbReference type="InterPro" id="IPR049730">
    <property type="entry name" value="SNF2/RAD54-like_C"/>
</dbReference>
<keyword evidence="5" id="KW-0863">Zinc-finger</keyword>
<dbReference type="InterPro" id="IPR038718">
    <property type="entry name" value="SNF2-like_sf"/>
</dbReference>
<dbReference type="Pfam" id="PF00176">
    <property type="entry name" value="SNF2-rel_dom"/>
    <property type="match status" value="1"/>
</dbReference>
<evidence type="ECO:0000259" key="11">
    <source>
        <dbReference type="PROSITE" id="PS51192"/>
    </source>
</evidence>
<dbReference type="VEuPathDB" id="FungiDB:CPSG_09812"/>
<feature type="region of interest" description="Disordered" evidence="10">
    <location>
        <begin position="178"/>
        <end position="255"/>
    </location>
</feature>
<evidence type="ECO:0000256" key="4">
    <source>
        <dbReference type="ARBA" id="ARBA00022741"/>
    </source>
</evidence>
<dbReference type="SMART" id="SM00487">
    <property type="entry name" value="DEXDc"/>
    <property type="match status" value="1"/>
</dbReference>
<dbReference type="Gene3D" id="3.40.50.10810">
    <property type="entry name" value="Tandem AAA-ATPase domain"/>
    <property type="match status" value="1"/>
</dbReference>
<dbReference type="SUPFAM" id="SSF52540">
    <property type="entry name" value="P-loop containing nucleoside triphosphate hydrolases"/>
    <property type="match status" value="2"/>
</dbReference>
<dbReference type="InterPro" id="IPR013083">
    <property type="entry name" value="Znf_RING/FYVE/PHD"/>
</dbReference>
<comment type="subunit">
    <text evidence="2">Component of the NuA4 histone acetyltransferase complex.</text>
</comment>
<reference evidence="14" key="1">
    <citation type="journal article" date="2010" name="Genome Res.">
        <title>Population genomic sequencing of Coccidioides fungi reveals recent hybridization and transposon control.</title>
        <authorList>
            <person name="Neafsey D.E."/>
            <person name="Barker B.M."/>
            <person name="Sharpton T.J."/>
            <person name="Stajich J.E."/>
            <person name="Park D.J."/>
            <person name="Whiston E."/>
            <person name="Hung C.-Y."/>
            <person name="McMahan C."/>
            <person name="White J."/>
            <person name="Sykes S."/>
            <person name="Heiman D."/>
            <person name="Young S."/>
            <person name="Zeng Q."/>
            <person name="Abouelleil A."/>
            <person name="Aftuck L."/>
            <person name="Bessette D."/>
            <person name="Brown A."/>
            <person name="FitzGerald M."/>
            <person name="Lui A."/>
            <person name="Macdonald J.P."/>
            <person name="Priest M."/>
            <person name="Orbach M.J."/>
            <person name="Galgiani J.N."/>
            <person name="Kirkland T.N."/>
            <person name="Cole G.T."/>
            <person name="Birren B.W."/>
            <person name="Henn M.R."/>
            <person name="Taylor J.W."/>
            <person name="Rounsley S.D."/>
        </authorList>
    </citation>
    <scope>NUCLEOTIDE SEQUENCE [LARGE SCALE GENOMIC DNA]</scope>
    <source>
        <strain evidence="14">RMSCC 757 / Silveira</strain>
    </source>
</reference>
<evidence type="ECO:0000256" key="2">
    <source>
        <dbReference type="ARBA" id="ARBA00011353"/>
    </source>
</evidence>
<evidence type="ECO:0000256" key="5">
    <source>
        <dbReference type="ARBA" id="ARBA00022771"/>
    </source>
</evidence>
<dbReference type="InterPro" id="IPR000330">
    <property type="entry name" value="SNF2_N"/>
</dbReference>
<gene>
    <name evidence="13" type="ORF">CPSG_09812</name>
</gene>
<sequence>MPKKEGRYRLRQTRLSQPSVKLFKEFNMDSSDEELVSDLEDRTDDMAASVLGQFIAVNADQRRRERPPESENRLACVSIPRVDNEHEFLVLPGHSRVDRIVSKANDDAYQISYGDLLDLRDGPAALSLFKGTRSQRLKQSTLRAQEQGFVNIETLNLSSDEEQRPARRLRKRLHNALSVSPPQFSSSSEFDNDNPSSAPSIRRSRRLASQTWRHRSFSESQDESDELNGDVNFGKRRGQRARKEVRPAKQGVRTSQRLRTGGTRPMMERMEDDISEVEAAQSGSKYSGAREIFEVLPKDNLFRLRHQPACATCFYGDSPQDPLVYCQGCTSSYHKACLGPRGQRLHLATKVDSGYFILQCRACLGTTHAKDRLAPHLGSCSQCLKPGFFSKPLRPHLTARQEQLQREDNGGIDPSVTVDVDQVNSVKNMMFRCATCKRCWHMSHLPAKSRNAARVIFDSDDDREGDEDDLELQSRRFNEYSRRWECHDCDNAPGEIEVLVAWRPMDLNTYTPGYTSDMLPEVSKEYLVKWQKLSYFRATWMPGSWVWGVTAAAMRKAFHKSSRNLRPCMTTEDAIPEEFLHIDIVLDVRYSNVVSNRTREIDLARITEVKEVYAKYKGLTYEEAVWEQPPESHNVDQWRSFQDAYREWVQGNYVRPPNRGGLKKHLLNVRSKDFEQYWKKSSQPAILTGGQLMQYQLIGLNWIYESWFRQRNAILADEMGLGKTIQVIAFFAALIQDHNCWPFLVVVPNSTVPNWRSEIRRWAPSLRVVTYYGLSTSRKLAHDYEMFPGAAGKADLRCHIVITSYETMADPHARRIFAAVPWQVLVVDEGHRLKNDKSQLYESLSKINFPFKLLLTGTPLQNNIRELFNIIQFCDPSKDAETLEAQYQNLTKENISELHKMILPYFQRRTKAQVLSFLPPMAQIIIPVSMTVVQKKLYKSILAKNPQLIKAIFKKTDGRSLKQSERHNLNNILVQLRKCLCHPFVYSKAIEERGVSDTLLYRNLVEASSKLQLLELLLPKLQERGHRVLLFSQFLDFLDIIEDFLDGLGVLHLRLDGSLSSLQKQKRIDEFNAPNSPYFVFMLSTRAGGVGINLATADTVIIMDPDFNPHQDIQALSRAHRIGQHRKVLVFQLMTKGTAEEKIIQIGRKKMALDQALIGFMDIEDDNGLDLESILRHGADALFDDDDQEDVQYDSDSVEKLLERSEIENTKTGEDSSAESQFSFARVWTNDSANLEDRLDQTENSTPNSTVWEKILKERERIAKQEALEKAETLGRGKRKRQAVDYALPSSPFRKDEKDSDTEFTGTEADSDNDGIRSDSFASPERAKKRIVSPQNRDSALGRPYKRAQVPDLEATTGEAPLNGTSMTMNHERCIACDTIHPQGHCRLKQAGVEHCGLCGIAHFGHSRTCPHLNSEVQVASMLSSLKESTEQRALVEEATKYLRGIRGDLVRRKKHKPARAGAPAAPHNPTMNPNANHWNHPPTPPIPPVLAPLPPLAPVPGPGPAHWHQPYYPWPPAQGPLNPNHSPAYFPPR</sequence>
<dbReference type="GO" id="GO:0008270">
    <property type="term" value="F:zinc ion binding"/>
    <property type="evidence" value="ECO:0007669"/>
    <property type="project" value="UniProtKB-KW"/>
</dbReference>
<dbReference type="InterPro" id="IPR014001">
    <property type="entry name" value="Helicase_ATP-bd"/>
</dbReference>
<dbReference type="GO" id="GO:0140658">
    <property type="term" value="F:ATP-dependent chromatin remodeler activity"/>
    <property type="evidence" value="ECO:0007669"/>
    <property type="project" value="TreeGrafter"/>
</dbReference>
<dbReference type="GO" id="GO:0005524">
    <property type="term" value="F:ATP binding"/>
    <property type="evidence" value="ECO:0007669"/>
    <property type="project" value="UniProtKB-KW"/>
</dbReference>
<keyword evidence="9" id="KW-0539">Nucleus</keyword>
<dbReference type="PANTHER" id="PTHR45623">
    <property type="entry name" value="CHROMODOMAIN-HELICASE-DNA-BINDING PROTEIN 3-RELATED-RELATED"/>
    <property type="match status" value="1"/>
</dbReference>
<dbReference type="InterPro" id="IPR001650">
    <property type="entry name" value="Helicase_C-like"/>
</dbReference>
<evidence type="ECO:0000256" key="9">
    <source>
        <dbReference type="ARBA" id="ARBA00023242"/>
    </source>
</evidence>
<dbReference type="InterPro" id="IPR056616">
    <property type="entry name" value="Chromo_MIT1"/>
</dbReference>
<evidence type="ECO:0000256" key="3">
    <source>
        <dbReference type="ARBA" id="ARBA00022723"/>
    </source>
</evidence>
<evidence type="ECO:0000256" key="6">
    <source>
        <dbReference type="ARBA" id="ARBA00022801"/>
    </source>
</evidence>
<feature type="region of interest" description="Disordered" evidence="10">
    <location>
        <begin position="1502"/>
        <end position="1534"/>
    </location>
</feature>
<feature type="compositionally biased region" description="Low complexity" evidence="10">
    <location>
        <begin position="178"/>
        <end position="188"/>
    </location>
</feature>
<dbReference type="CDD" id="cd15489">
    <property type="entry name" value="PHD_SF"/>
    <property type="match status" value="1"/>
</dbReference>
<dbReference type="GO" id="GO:0042393">
    <property type="term" value="F:histone binding"/>
    <property type="evidence" value="ECO:0007669"/>
    <property type="project" value="TreeGrafter"/>
</dbReference>
<feature type="region of interest" description="Disordered" evidence="10">
    <location>
        <begin position="1453"/>
        <end position="1484"/>
    </location>
</feature>
<keyword evidence="4" id="KW-0547">Nucleotide-binding</keyword>
<dbReference type="OMA" id="PLQNNAR"/>
<dbReference type="Pfam" id="PF18585">
    <property type="entry name" value="zf-CCCH_6"/>
    <property type="match status" value="1"/>
</dbReference>
<dbReference type="InterPro" id="IPR027417">
    <property type="entry name" value="P-loop_NTPase"/>
</dbReference>
<keyword evidence="8" id="KW-0067">ATP-binding</keyword>
<reference evidence="14" key="2">
    <citation type="submission" date="2010-03" db="EMBL/GenBank/DDBJ databases">
        <title>The genome sequence of Coccidioides posadasii strain Silveira.</title>
        <authorList>
            <consortium name="The Broad Institute Genome Sequencing Center for Infectious Disease"/>
            <person name="Neafsey D."/>
            <person name="Orbach M."/>
            <person name="Henn M.R."/>
            <person name="Cole G.T."/>
            <person name="Galgiani J."/>
            <person name="Gardner M.J."/>
            <person name="Kirkland T.N."/>
            <person name="Taylor J.W."/>
            <person name="Young S.K."/>
            <person name="Zeng Q."/>
            <person name="Koehrsen M."/>
            <person name="Alvarado L."/>
            <person name="Berlin A."/>
            <person name="Borenstein D."/>
            <person name="Chapman S.B."/>
            <person name="Chen Z."/>
            <person name="Engels R."/>
            <person name="Freedman E."/>
            <person name="Gellesch M."/>
            <person name="Goldberg J."/>
            <person name="Griggs A."/>
            <person name="Gujja S."/>
            <person name="Heilman E."/>
            <person name="Heiman D."/>
            <person name="Howarth C."/>
            <person name="Jen D."/>
            <person name="Larson L."/>
            <person name="Mehta T."/>
            <person name="Neiman D."/>
            <person name="Park D."/>
            <person name="Pearson M."/>
            <person name="Richards J."/>
            <person name="Roberts A."/>
            <person name="Saif S."/>
            <person name="Shea T."/>
            <person name="Shenoy N."/>
            <person name="Sisk P."/>
            <person name="Stolte C."/>
            <person name="Sykes S."/>
            <person name="Walk T."/>
            <person name="White J."/>
            <person name="Yandava C."/>
            <person name="Haas B."/>
            <person name="Nusbaum C."/>
            <person name="Birren B."/>
        </authorList>
    </citation>
    <scope>NUCLEOTIDE SEQUENCE [LARGE SCALE GENOMIC DNA]</scope>
    <source>
        <strain evidence="14">RMSCC 757 / Silveira</strain>
    </source>
</reference>
<dbReference type="Pfam" id="PF23615">
    <property type="entry name" value="Chromo_MIT1"/>
    <property type="match status" value="1"/>
</dbReference>
<dbReference type="Proteomes" id="UP000002497">
    <property type="component" value="Unassembled WGS sequence"/>
</dbReference>
<dbReference type="GO" id="GO:0016887">
    <property type="term" value="F:ATP hydrolysis activity"/>
    <property type="evidence" value="ECO:0007669"/>
    <property type="project" value="TreeGrafter"/>
</dbReference>
<evidence type="ECO:0000256" key="7">
    <source>
        <dbReference type="ARBA" id="ARBA00022833"/>
    </source>
</evidence>
<keyword evidence="3" id="KW-0479">Metal-binding</keyword>
<dbReference type="InterPro" id="IPR040934">
    <property type="entry name" value="Znf-CCCH_6"/>
</dbReference>
<dbReference type="STRING" id="443226.E9DJ13"/>
<dbReference type="InterPro" id="IPR041684">
    <property type="entry name" value="Znf-PHD-like"/>
</dbReference>
<dbReference type="eggNOG" id="KOG0383">
    <property type="taxonomic scope" value="Eukaryota"/>
</dbReference>
<dbReference type="PANTHER" id="PTHR45623:SF17">
    <property type="entry name" value="CHROMODOMAIN-HELICASE-DNA-BINDING PROTEIN 3-RELATED"/>
    <property type="match status" value="1"/>
</dbReference>
<dbReference type="Pfam" id="PF15446">
    <property type="entry name" value="zf-PHD-like"/>
    <property type="match status" value="1"/>
</dbReference>
<dbReference type="VEuPathDB" id="FungiDB:D8B26_005459"/>
<dbReference type="CDD" id="cd18793">
    <property type="entry name" value="SF2_C_SNF"/>
    <property type="match status" value="1"/>
</dbReference>
<evidence type="ECO:0000313" key="13">
    <source>
        <dbReference type="EMBL" id="EFW13598.1"/>
    </source>
</evidence>
<name>E9DJ13_COCPS</name>
<protein>
    <submittedName>
        <fullName evidence="13">Chromatin remodeling complex subunit Chd3</fullName>
    </submittedName>
</protein>
<organism evidence="14">
    <name type="scientific">Coccidioides posadasii (strain RMSCC 757 / Silveira)</name>
    <name type="common">Valley fever fungus</name>
    <dbReference type="NCBI Taxonomy" id="443226"/>
    <lineage>
        <taxon>Eukaryota</taxon>
        <taxon>Fungi</taxon>
        <taxon>Dikarya</taxon>
        <taxon>Ascomycota</taxon>
        <taxon>Pezizomycotina</taxon>
        <taxon>Eurotiomycetes</taxon>
        <taxon>Eurotiomycetidae</taxon>
        <taxon>Onygenales</taxon>
        <taxon>Onygenaceae</taxon>
        <taxon>Coccidioides</taxon>
    </lineage>
</organism>
<dbReference type="CDD" id="cd17919">
    <property type="entry name" value="DEXHc_Snf"/>
    <property type="match status" value="1"/>
</dbReference>
<dbReference type="GO" id="GO:0000785">
    <property type="term" value="C:chromatin"/>
    <property type="evidence" value="ECO:0007669"/>
    <property type="project" value="TreeGrafter"/>
</dbReference>
<keyword evidence="7" id="KW-0862">Zinc</keyword>
<dbReference type="OrthoDB" id="5857104at2759"/>
<evidence type="ECO:0000313" key="14">
    <source>
        <dbReference type="Proteomes" id="UP000002497"/>
    </source>
</evidence>
<dbReference type="PROSITE" id="PS51192">
    <property type="entry name" value="HELICASE_ATP_BIND_1"/>
    <property type="match status" value="1"/>
</dbReference>
<keyword evidence="14" id="KW-1185">Reference proteome</keyword>
<dbReference type="Gene3D" id="3.40.50.300">
    <property type="entry name" value="P-loop containing nucleotide triphosphate hydrolases"/>
    <property type="match status" value="1"/>
</dbReference>
<evidence type="ECO:0000256" key="1">
    <source>
        <dbReference type="ARBA" id="ARBA00004123"/>
    </source>
</evidence>
<feature type="domain" description="Helicase ATP-binding" evidence="11">
    <location>
        <begin position="704"/>
        <end position="877"/>
    </location>
</feature>
<dbReference type="PROSITE" id="PS51194">
    <property type="entry name" value="HELICASE_CTER"/>
    <property type="match status" value="1"/>
</dbReference>
<dbReference type="InterPro" id="IPR001965">
    <property type="entry name" value="Znf_PHD"/>
</dbReference>